<feature type="region of interest" description="Disordered" evidence="3">
    <location>
        <begin position="418"/>
        <end position="438"/>
    </location>
</feature>
<dbReference type="GO" id="GO:0003924">
    <property type="term" value="F:GTPase activity"/>
    <property type="evidence" value="ECO:0007669"/>
    <property type="project" value="InterPro"/>
</dbReference>
<reference evidence="4 5" key="1">
    <citation type="submission" date="2020-09" db="EMBL/GenBank/DDBJ databases">
        <title>De no assembly of potato wild relative species, Solanum commersonii.</title>
        <authorList>
            <person name="Cho K."/>
        </authorList>
    </citation>
    <scope>NUCLEOTIDE SEQUENCE [LARGE SCALE GENOMIC DNA]</scope>
    <source>
        <strain evidence="4">LZ3.2</strain>
        <tissue evidence="4">Leaf</tissue>
    </source>
</reference>
<dbReference type="GO" id="GO:0010020">
    <property type="term" value="P:chloroplast fission"/>
    <property type="evidence" value="ECO:0007669"/>
    <property type="project" value="TreeGrafter"/>
</dbReference>
<accession>A0A9J6AWY7</accession>
<organism evidence="4 5">
    <name type="scientific">Solanum commersonii</name>
    <name type="common">Commerson's wild potato</name>
    <name type="synonym">Commerson's nightshade</name>
    <dbReference type="NCBI Taxonomy" id="4109"/>
    <lineage>
        <taxon>Eukaryota</taxon>
        <taxon>Viridiplantae</taxon>
        <taxon>Streptophyta</taxon>
        <taxon>Embryophyta</taxon>
        <taxon>Tracheophyta</taxon>
        <taxon>Spermatophyta</taxon>
        <taxon>Magnoliopsida</taxon>
        <taxon>eudicotyledons</taxon>
        <taxon>Gunneridae</taxon>
        <taxon>Pentapetalae</taxon>
        <taxon>asterids</taxon>
        <taxon>lamiids</taxon>
        <taxon>Solanales</taxon>
        <taxon>Solanaceae</taxon>
        <taxon>Solanoideae</taxon>
        <taxon>Solaneae</taxon>
        <taxon>Solanum</taxon>
    </lineage>
</organism>
<evidence type="ECO:0000313" key="5">
    <source>
        <dbReference type="Proteomes" id="UP000824120"/>
    </source>
</evidence>
<keyword evidence="2" id="KW-0342">GTP-binding</keyword>
<dbReference type="PANTHER" id="PTHR30314">
    <property type="entry name" value="CELL DIVISION PROTEIN FTSZ-RELATED"/>
    <property type="match status" value="1"/>
</dbReference>
<dbReference type="InterPro" id="IPR036525">
    <property type="entry name" value="Tubulin/FtsZ_GTPase_sf"/>
</dbReference>
<dbReference type="GO" id="GO:0005525">
    <property type="term" value="F:GTP binding"/>
    <property type="evidence" value="ECO:0007669"/>
    <property type="project" value="UniProtKB-KW"/>
</dbReference>
<dbReference type="Gene3D" id="3.40.50.1440">
    <property type="entry name" value="Tubulin/FtsZ, GTPase domain"/>
    <property type="match status" value="1"/>
</dbReference>
<keyword evidence="5" id="KW-1185">Reference proteome</keyword>
<dbReference type="GO" id="GO:0009507">
    <property type="term" value="C:chloroplast"/>
    <property type="evidence" value="ECO:0007669"/>
    <property type="project" value="TreeGrafter"/>
</dbReference>
<evidence type="ECO:0000256" key="1">
    <source>
        <dbReference type="ARBA" id="ARBA00022741"/>
    </source>
</evidence>
<protein>
    <submittedName>
        <fullName evidence="4">Uncharacterized protein</fullName>
    </submittedName>
</protein>
<dbReference type="PANTHER" id="PTHR30314:SF29">
    <property type="entry name" value="CELL DIVISION PROTEIN FTSZ HOMOLOG 2-1, CHLOROPLASTIC-LIKE"/>
    <property type="match status" value="1"/>
</dbReference>
<keyword evidence="1" id="KW-0547">Nucleotide-binding</keyword>
<feature type="compositionally biased region" description="Basic and acidic residues" evidence="3">
    <location>
        <begin position="420"/>
        <end position="435"/>
    </location>
</feature>
<sequence>MDLLLPIPARLSTFSRASVCTISPANPFNFNSLTYRRVRTRVNPVRVVTNSNFNSRDSNNCEVNCEDDDIEEGDGLKNVWEETEFVEVFGIGSRKDALLEFCLASPSLSPDLRFWNILVKDSEKVLLQEKVPIEASLLGGADEMVGFEWVMPRTVKENMFSWASRRQEEMLGIFFPMPRDPYAALNFLIPFKMSQALRLSNYYVPARIVEVPSAINSCSKAVILDGVPLFSAKAVMSRGQESGNAYNATLCLGSDPFLQRNVDGFYLKRPQVFVAKEMQKSVASAAYGTDHVPALDIIRKLKSTNGLAIGIILKPFSFEGQRRYDENTSHLTSVQESEHFIALSGEAKRGWHVTDLIDRLQKHATICIDLLTLDEALKTSYNAVLMAVNAISILMSEDHIKLLDATDCATKELSGPELIKNGKKEEKNEEKEKKIHERRRNRKQIELDLIGEQKKKLVDVEILESYKEAKTGFGAGYNVETSILRAVYDCPFLGLGVKGSNGVVICIIASSGVVSSSDVRSILRTFRQTTGCNGDIVISIVQEANMEPNLIVTTIVTCGNRYGAPNYHQVYLDGKRDNTQLPTNLLPQYVTSISSYLRSCPRLLGKLEDVTYHLYPYFFRLPLPLNSTSQPVILPH</sequence>
<gene>
    <name evidence="4" type="ORF">H5410_000456</name>
</gene>
<proteinExistence type="predicted"/>
<dbReference type="InterPro" id="IPR045061">
    <property type="entry name" value="FtsZ/CetZ"/>
</dbReference>
<dbReference type="AlphaFoldDB" id="A0A9J6AWY7"/>
<name>A0A9J6AWY7_SOLCO</name>
<evidence type="ECO:0000313" key="4">
    <source>
        <dbReference type="EMBL" id="KAG5628739.1"/>
    </source>
</evidence>
<dbReference type="EMBL" id="JACXVP010000001">
    <property type="protein sequence ID" value="KAG5628739.1"/>
    <property type="molecule type" value="Genomic_DNA"/>
</dbReference>
<dbReference type="OrthoDB" id="270720at2759"/>
<dbReference type="Proteomes" id="UP000824120">
    <property type="component" value="Chromosome 1"/>
</dbReference>
<comment type="caution">
    <text evidence="4">The sequence shown here is derived from an EMBL/GenBank/DDBJ whole genome shotgun (WGS) entry which is preliminary data.</text>
</comment>
<evidence type="ECO:0000256" key="3">
    <source>
        <dbReference type="SAM" id="MobiDB-lite"/>
    </source>
</evidence>
<evidence type="ECO:0000256" key="2">
    <source>
        <dbReference type="ARBA" id="ARBA00023134"/>
    </source>
</evidence>